<evidence type="ECO:0000313" key="1">
    <source>
        <dbReference type="EMBL" id="RDX64571.1"/>
    </source>
</evidence>
<proteinExistence type="predicted"/>
<evidence type="ECO:0000313" key="2">
    <source>
        <dbReference type="Proteomes" id="UP000257109"/>
    </source>
</evidence>
<dbReference type="Proteomes" id="UP000257109">
    <property type="component" value="Unassembled WGS sequence"/>
</dbReference>
<keyword evidence="2" id="KW-1185">Reference proteome</keyword>
<organism evidence="1 2">
    <name type="scientific">Mucuna pruriens</name>
    <name type="common">Velvet bean</name>
    <name type="synonym">Dolichos pruriens</name>
    <dbReference type="NCBI Taxonomy" id="157652"/>
    <lineage>
        <taxon>Eukaryota</taxon>
        <taxon>Viridiplantae</taxon>
        <taxon>Streptophyta</taxon>
        <taxon>Embryophyta</taxon>
        <taxon>Tracheophyta</taxon>
        <taxon>Spermatophyta</taxon>
        <taxon>Magnoliopsida</taxon>
        <taxon>eudicotyledons</taxon>
        <taxon>Gunneridae</taxon>
        <taxon>Pentapetalae</taxon>
        <taxon>rosids</taxon>
        <taxon>fabids</taxon>
        <taxon>Fabales</taxon>
        <taxon>Fabaceae</taxon>
        <taxon>Papilionoideae</taxon>
        <taxon>50 kb inversion clade</taxon>
        <taxon>NPAAA clade</taxon>
        <taxon>indigoferoid/millettioid clade</taxon>
        <taxon>Phaseoleae</taxon>
        <taxon>Mucuna</taxon>
    </lineage>
</organism>
<name>A0A371EEV9_MUCPR</name>
<sequence>MRGLRLCCKGIEDNKNVELEPEPKDNFTFPNKTKSYNRPKEASVIPPKRKCVKKMMCTCFIDCIFHKDNTHTKTKAVYGAVIDFILISVFNK</sequence>
<gene>
    <name evidence="1" type="ORF">CR513_56857</name>
</gene>
<dbReference type="AlphaFoldDB" id="A0A371EEV9"/>
<dbReference type="EMBL" id="QJKJ01014320">
    <property type="protein sequence ID" value="RDX64571.1"/>
    <property type="molecule type" value="Genomic_DNA"/>
</dbReference>
<comment type="caution">
    <text evidence="1">The sequence shown here is derived from an EMBL/GenBank/DDBJ whole genome shotgun (WGS) entry which is preliminary data.</text>
</comment>
<protein>
    <submittedName>
        <fullName evidence="1">Uncharacterized protein</fullName>
    </submittedName>
</protein>
<reference evidence="1" key="1">
    <citation type="submission" date="2018-05" db="EMBL/GenBank/DDBJ databases">
        <title>Draft genome of Mucuna pruriens seed.</title>
        <authorList>
            <person name="Nnadi N.E."/>
            <person name="Vos R."/>
            <person name="Hasami M.H."/>
            <person name="Devisetty U.K."/>
            <person name="Aguiy J.C."/>
        </authorList>
    </citation>
    <scope>NUCLEOTIDE SEQUENCE [LARGE SCALE GENOMIC DNA]</scope>
    <source>
        <strain evidence="1">JCA_2017</strain>
    </source>
</reference>
<accession>A0A371EEV9</accession>
<feature type="non-terminal residue" evidence="1">
    <location>
        <position position="1"/>
    </location>
</feature>
<dbReference type="OrthoDB" id="1422103at2759"/>